<feature type="transmembrane region" description="Helical" evidence="2">
    <location>
        <begin position="1088"/>
        <end position="1110"/>
    </location>
</feature>
<dbReference type="RefSeq" id="XP_019845698.2">
    <property type="nucleotide sequence ID" value="XM_019990139.3"/>
</dbReference>
<evidence type="ECO:0000259" key="3">
    <source>
        <dbReference type="Pfam" id="PF23619"/>
    </source>
</evidence>
<protein>
    <submittedName>
        <fullName evidence="5 6">Uncharacterized protein LOC105225918</fullName>
    </submittedName>
</protein>
<evidence type="ECO:0000313" key="5">
    <source>
        <dbReference type="RefSeq" id="XP_011202902.2"/>
    </source>
</evidence>
<evidence type="ECO:0000313" key="6">
    <source>
        <dbReference type="RefSeq" id="XP_011202904.2"/>
    </source>
</evidence>
<feature type="region of interest" description="Disordered" evidence="1">
    <location>
        <begin position="43"/>
        <end position="69"/>
    </location>
</feature>
<feature type="compositionally biased region" description="Pro residues" evidence="1">
    <location>
        <begin position="323"/>
        <end position="332"/>
    </location>
</feature>
<evidence type="ECO:0000313" key="7">
    <source>
        <dbReference type="RefSeq" id="XP_019845696.2"/>
    </source>
</evidence>
<dbReference type="PANTHER" id="PTHR14905:SF7">
    <property type="entry name" value="VON WILLEBRAND FACTOR A DOMAIN-CONTAINING PROTEIN 7"/>
    <property type="match status" value="1"/>
</dbReference>
<keyword evidence="2" id="KW-1133">Transmembrane helix</keyword>
<keyword evidence="4" id="KW-1185">Reference proteome</keyword>
<feature type="compositionally biased region" description="Gly residues" evidence="1">
    <location>
        <begin position="46"/>
        <end position="64"/>
    </location>
</feature>
<evidence type="ECO:0000256" key="2">
    <source>
        <dbReference type="SAM" id="Phobius"/>
    </source>
</evidence>
<dbReference type="InterPro" id="IPR057615">
    <property type="entry name" value="Ig_VWA7"/>
</dbReference>
<dbReference type="RefSeq" id="XP_019845696.2">
    <property type="nucleotide sequence ID" value="XM_019990137.3"/>
</dbReference>
<dbReference type="PANTHER" id="PTHR14905">
    <property type="entry name" value="NG37"/>
    <property type="match status" value="1"/>
</dbReference>
<evidence type="ECO:0000313" key="8">
    <source>
        <dbReference type="RefSeq" id="XP_019845698.2"/>
    </source>
</evidence>
<reference evidence="5 6" key="1">
    <citation type="submission" date="2025-05" db="UniProtKB">
        <authorList>
            <consortium name="RefSeq"/>
        </authorList>
    </citation>
    <scope>IDENTIFICATION</scope>
    <source>
        <tissue evidence="5 6">Adult</tissue>
    </source>
</reference>
<dbReference type="KEGG" id="bdr:105225918"/>
<dbReference type="Pfam" id="PF23619">
    <property type="entry name" value="Ig_VWA7"/>
    <property type="match status" value="1"/>
</dbReference>
<gene>
    <name evidence="5 6 7 8" type="primary">LOC105225918</name>
</gene>
<keyword evidence="2" id="KW-0472">Membrane</keyword>
<dbReference type="GeneID" id="105225918"/>
<feature type="domain" description="VWA7 Ig-like" evidence="3">
    <location>
        <begin position="878"/>
        <end position="967"/>
    </location>
</feature>
<dbReference type="InterPro" id="IPR052577">
    <property type="entry name" value="VWA7"/>
</dbReference>
<evidence type="ECO:0000313" key="4">
    <source>
        <dbReference type="Proteomes" id="UP001652620"/>
    </source>
</evidence>
<sequence>MSVGNAKIHKMSGLRLHFTSISLAFVILTLLIAYSQTSSAADYDGEGGASELGSTGDGGGGGGLNSEVVSGNDEIYETAVLQQDMEEHAKRQKILEEMQEMTELEGNADSAAAPTAATSAQPYDMSNESVNTIRAQARMDDVMTDSQEIEMMDSSTLMNGSAARAPIALPPTVLPHAMSTMIPAYVRQGKAEQFPRTISGGSVSVEEADANVSASDYVEDEEHNMHVRTQKAHKIDPIAMKLYHHSDADAEDNMLKDQQPAPPSQHEQQQQHVAPPQPRTQQLHPNSSDEDYYEDPQDSLEKLQLHQHQHKGSVRPTVAPALPLTPSPPIAPQPKSVSDVDANAARLPPAVPQARGAAWTTSGPLMDAAATPTTVAIPVFGENAIDAIAPNIAATTSSAMATGFDTESAAAAAAAALSTTMQTPTTATTTTTTTITTMRPAGKQGKQINISRGRKLLPHEQLRNYIEDAYIRMPLAVIVDPSADALEKTKALWRDALRTNLNIKIVLVSLNASGIPAAYSFNNTRQFLAGLNSIKVKDGGNSFVGIVHASELVPYDSAVFISTAAIPPHTELVQDAAITLLKKRIRLYLIWYGERSASENETQEAVGGILGEVAIRSGGEVLHLVGSENSQELEGSTLTLVADAYVGTQEVDIPVDTTLSSLHVKIDAPMRTATLETPNGDINLRKLVKFKSLVLTLGADDSRLDAYVPLNKLRKATVYKLKVVPESLNDEYSVFVRAERKSDMFLDDLIKRFDAYLLKDRNTYPVSSYGSRLLSLSETSPGKTLKTHSDLRFGSNAELQTASAEAEVIGNSDVTFPKDEVETFSDNEIQSSRPIIPTNNTGMPTSVVNVDYKYNGVPRGTTATLLQRDTTKIEMGLQSQLLLAPGMMGTLEFEVTNTRTEAVYHNIQVIDERRFLLRLNPQSLFLRAGEMAKVVVTVLIPNGTPQGTTDKITFTCHGGGTATLSLNLKVVSSTTVDLQDTTAPSISWTFGSRCDNVNAQSTDCAERFWTLDITAQDWQSGILRLQTVPSSGLLYRNSYTVASTEPLKATYIATCCEPKVALTAFDVTGNQRSYNVDVRDLVLTEASIAAIVLGALLLLLLIILLIWAIVWCCRRRQVSLDLPTYRSHSTRSME</sequence>
<proteinExistence type="predicted"/>
<dbReference type="RefSeq" id="XP_011202904.2">
    <property type="nucleotide sequence ID" value="XM_011204602.4"/>
</dbReference>
<feature type="compositionally biased region" description="Acidic residues" evidence="1">
    <location>
        <begin position="288"/>
        <end position="298"/>
    </location>
</feature>
<keyword evidence="2" id="KW-0812">Transmembrane</keyword>
<dbReference type="AlphaFoldDB" id="A0A6J0RKG3"/>
<dbReference type="RefSeq" id="XP_011202902.2">
    <property type="nucleotide sequence ID" value="XM_011204600.4"/>
</dbReference>
<dbReference type="OrthoDB" id="6610237at2759"/>
<dbReference type="Proteomes" id="UP001652620">
    <property type="component" value="Chromosome 4"/>
</dbReference>
<name>A0A6J0RKG3_BACDO</name>
<feature type="compositionally biased region" description="Low complexity" evidence="1">
    <location>
        <begin position="108"/>
        <end position="120"/>
    </location>
</feature>
<feature type="region of interest" description="Disordered" evidence="1">
    <location>
        <begin position="254"/>
        <end position="337"/>
    </location>
</feature>
<feature type="region of interest" description="Disordered" evidence="1">
    <location>
        <begin position="102"/>
        <end position="125"/>
    </location>
</feature>
<organism evidence="4 7">
    <name type="scientific">Bactrocera dorsalis</name>
    <name type="common">Oriental fruit fly</name>
    <name type="synonym">Dacus dorsalis</name>
    <dbReference type="NCBI Taxonomy" id="27457"/>
    <lineage>
        <taxon>Eukaryota</taxon>
        <taxon>Metazoa</taxon>
        <taxon>Ecdysozoa</taxon>
        <taxon>Arthropoda</taxon>
        <taxon>Hexapoda</taxon>
        <taxon>Insecta</taxon>
        <taxon>Pterygota</taxon>
        <taxon>Neoptera</taxon>
        <taxon>Endopterygota</taxon>
        <taxon>Diptera</taxon>
        <taxon>Brachycera</taxon>
        <taxon>Muscomorpha</taxon>
        <taxon>Tephritoidea</taxon>
        <taxon>Tephritidae</taxon>
        <taxon>Bactrocera</taxon>
        <taxon>Bactrocera</taxon>
    </lineage>
</organism>
<accession>A0A6J0RKG3</accession>
<evidence type="ECO:0000256" key="1">
    <source>
        <dbReference type="SAM" id="MobiDB-lite"/>
    </source>
</evidence>